<protein>
    <submittedName>
        <fullName evidence="12">Histone demethylase JHD2</fullName>
    </submittedName>
</protein>
<feature type="domain" description="PHD-type" evidence="9">
    <location>
        <begin position="291"/>
        <end position="346"/>
    </location>
</feature>
<feature type="region of interest" description="Disordered" evidence="8">
    <location>
        <begin position="245"/>
        <end position="291"/>
    </location>
</feature>
<evidence type="ECO:0000313" key="13">
    <source>
        <dbReference type="Proteomes" id="UP000422736"/>
    </source>
</evidence>
<dbReference type="EMBL" id="CP015059">
    <property type="protein sequence ID" value="QGN17120.1"/>
    <property type="molecule type" value="Genomic_DNA"/>
</dbReference>
<keyword evidence="6" id="KW-0539">Nucleus</keyword>
<evidence type="ECO:0000256" key="2">
    <source>
        <dbReference type="ARBA" id="ARBA00022723"/>
    </source>
</evidence>
<evidence type="ECO:0000313" key="12">
    <source>
        <dbReference type="EMBL" id="QGN17120.1"/>
    </source>
</evidence>
<organism evidence="12 13">
    <name type="scientific">Kluyveromyces marxianus</name>
    <name type="common">Yeast</name>
    <name type="synonym">Candida kefyr</name>
    <dbReference type="NCBI Taxonomy" id="4911"/>
    <lineage>
        <taxon>Eukaryota</taxon>
        <taxon>Fungi</taxon>
        <taxon>Dikarya</taxon>
        <taxon>Ascomycota</taxon>
        <taxon>Saccharomycotina</taxon>
        <taxon>Saccharomycetes</taxon>
        <taxon>Saccharomycetales</taxon>
        <taxon>Saccharomycetaceae</taxon>
        <taxon>Kluyveromyces</taxon>
    </lineage>
</organism>
<evidence type="ECO:0000256" key="1">
    <source>
        <dbReference type="ARBA" id="ARBA00004123"/>
    </source>
</evidence>
<name>A0ABX6EXP0_KLUMA</name>
<comment type="subcellular location">
    <subcellularLocation>
        <location evidence="1">Nucleus</location>
    </subcellularLocation>
</comment>
<reference evidence="12 13" key="2">
    <citation type="submission" date="2019-11" db="EMBL/GenBank/DDBJ databases">
        <authorList>
            <person name="Lu H."/>
        </authorList>
    </citation>
    <scope>NUCLEOTIDE SEQUENCE [LARGE SCALE GENOMIC DNA]</scope>
    <source>
        <strain evidence="12 13">FIM1</strain>
    </source>
</reference>
<sequence>MQEIPTLRPSEEEFKDPIAYLSSPAVKKLGIKYGMVKMIPPAGFKPHFGIDEEHFTFKCRLQTLMELDIENRSRLLFWKQLNNLKRSRGDSKLLASAEVSIKGQSEPLYYYDIYKTVVRYFQTSATGGYPNHEQEDNSDGYRKSNNRSRSRRKRQRNGTPFADEGQGSFFPLVNPRDMMKDQKAWDAIAKQLAPSNPLELKRVFTAHILPYYRFLYNQILAKGEANNTHISRLLYRYDYPKSLLEEENSTEGSEDENEEVLPGEELDYLDSDTDVQEEEDADDDDDDDDEDDKCPICSRIVSKSSSHKTCNSCESKFHNKCVDHINNSNVKPSSVKEWICNTCIIGNGYYGFKEPSSLFTLKSFKEYCSQFDEKLFDGNKPTDIQSLEKMFWKHVESMDSNPLTVRYGADIHNNKPGQTSGFPTTEYVPSSIKNEESEEYKNYLEISAHPWNLMNLPRAKGSLLSIINRKISGMTIPWIYVGSTFSTFCWHLEDQYTLSANYQHAGSQKVWYSIPERDTATFDEMMKSISPDLFERQPDLLHQLITLISPYSKRFTDSGISCYKAIQNPGEYIITFPKCYHAGFNCGFNFNEAVNFTLDLWLPYGQESINDYKLAKRTAVVNIFDLMSNVLNAYLRSPESFDASFVSTCAVELKEWFNREFKNMAKVKDIVGETLFSDGCKETYVNSSLDSSHKEIKSEKVSNFKLADNDDEEDDLDVFCSKCKTICPIGFVAHSKAKRLRSKRRNLTAMTPNEWNQLSAEGVIDIYCLEDYLSYVTEIDEQEESEDDSENQTSNDHFQNDILFYFREDDEIRKLIIQVERALEKRLR</sequence>
<dbReference type="PROSITE" id="PS51184">
    <property type="entry name" value="JMJC"/>
    <property type="match status" value="1"/>
</dbReference>
<evidence type="ECO:0000256" key="4">
    <source>
        <dbReference type="ARBA" id="ARBA00022833"/>
    </source>
</evidence>
<evidence type="ECO:0000256" key="8">
    <source>
        <dbReference type="SAM" id="MobiDB-lite"/>
    </source>
</evidence>
<evidence type="ECO:0000256" key="6">
    <source>
        <dbReference type="ARBA" id="ARBA00023242"/>
    </source>
</evidence>
<feature type="domain" description="JmjC" evidence="11">
    <location>
        <begin position="445"/>
        <end position="613"/>
    </location>
</feature>
<dbReference type="SUPFAM" id="SSF57903">
    <property type="entry name" value="FYVE/PHD zinc finger"/>
    <property type="match status" value="1"/>
</dbReference>
<feature type="compositionally biased region" description="Basic and acidic residues" evidence="8">
    <location>
        <begin position="132"/>
        <end position="142"/>
    </location>
</feature>
<reference evidence="12 13" key="1">
    <citation type="submission" date="2016-03" db="EMBL/GenBank/DDBJ databases">
        <title>How can Kluyveromyces marxianus grow so fast - potential evolutionary course in Saccharomyces Complex revealed by comparative genomics.</title>
        <authorList>
            <person name="Mo W."/>
            <person name="Lu W."/>
            <person name="Yang X."/>
            <person name="Qi J."/>
            <person name="Lv H."/>
        </authorList>
    </citation>
    <scope>NUCLEOTIDE SEQUENCE [LARGE SCALE GENOMIC DNA]</scope>
    <source>
        <strain evidence="12 13">FIM1</strain>
    </source>
</reference>
<dbReference type="InterPro" id="IPR019787">
    <property type="entry name" value="Znf_PHD-finger"/>
</dbReference>
<evidence type="ECO:0000256" key="7">
    <source>
        <dbReference type="PROSITE-ProRule" id="PRU00146"/>
    </source>
</evidence>
<feature type="domain" description="JmjN" evidence="10">
    <location>
        <begin position="4"/>
        <end position="47"/>
    </location>
</feature>
<keyword evidence="4" id="KW-0862">Zinc</keyword>
<dbReference type="InterPro" id="IPR003349">
    <property type="entry name" value="JmjN"/>
</dbReference>
<dbReference type="PANTHER" id="PTHR10694:SF33">
    <property type="entry name" value="LYSINE-SPECIFIC DEMETHYLASE 5"/>
    <property type="match status" value="1"/>
</dbReference>
<dbReference type="Pfam" id="PF02375">
    <property type="entry name" value="JmjN"/>
    <property type="match status" value="1"/>
</dbReference>
<gene>
    <name evidence="12" type="primary">JHD2</name>
    <name evidence="12" type="ORF">FIM1_3851</name>
</gene>
<dbReference type="SMART" id="SM00545">
    <property type="entry name" value="JmjN"/>
    <property type="match status" value="1"/>
</dbReference>
<dbReference type="Pfam" id="PF02373">
    <property type="entry name" value="JmjC"/>
    <property type="match status" value="1"/>
</dbReference>
<dbReference type="InterPro" id="IPR011011">
    <property type="entry name" value="Znf_FYVE_PHD"/>
</dbReference>
<dbReference type="Proteomes" id="UP000422736">
    <property type="component" value="Chromosome 6"/>
</dbReference>
<dbReference type="InterPro" id="IPR003347">
    <property type="entry name" value="JmjC_dom"/>
</dbReference>
<dbReference type="SUPFAM" id="SSF51197">
    <property type="entry name" value="Clavaminate synthase-like"/>
    <property type="match status" value="1"/>
</dbReference>
<evidence type="ECO:0000259" key="11">
    <source>
        <dbReference type="PROSITE" id="PS51184"/>
    </source>
</evidence>
<dbReference type="PROSITE" id="PS50016">
    <property type="entry name" value="ZF_PHD_2"/>
    <property type="match status" value="1"/>
</dbReference>
<keyword evidence="5" id="KW-0408">Iron</keyword>
<feature type="region of interest" description="Disordered" evidence="8">
    <location>
        <begin position="128"/>
        <end position="173"/>
    </location>
</feature>
<evidence type="ECO:0000256" key="5">
    <source>
        <dbReference type="ARBA" id="ARBA00023004"/>
    </source>
</evidence>
<dbReference type="SMART" id="SM00558">
    <property type="entry name" value="JmjC"/>
    <property type="match status" value="1"/>
</dbReference>
<evidence type="ECO:0000259" key="9">
    <source>
        <dbReference type="PROSITE" id="PS50016"/>
    </source>
</evidence>
<keyword evidence="2" id="KW-0479">Metal-binding</keyword>
<dbReference type="PANTHER" id="PTHR10694">
    <property type="entry name" value="LYSINE-SPECIFIC DEMETHYLASE"/>
    <property type="match status" value="1"/>
</dbReference>
<accession>A0ABX6EXP0</accession>
<keyword evidence="13" id="KW-1185">Reference proteome</keyword>
<dbReference type="PROSITE" id="PS51183">
    <property type="entry name" value="JMJN"/>
    <property type="match status" value="1"/>
</dbReference>
<proteinExistence type="predicted"/>
<feature type="compositionally biased region" description="Basic residues" evidence="8">
    <location>
        <begin position="144"/>
        <end position="156"/>
    </location>
</feature>
<evidence type="ECO:0000259" key="10">
    <source>
        <dbReference type="PROSITE" id="PS51183"/>
    </source>
</evidence>
<dbReference type="CDD" id="cd15489">
    <property type="entry name" value="PHD_SF"/>
    <property type="match status" value="1"/>
</dbReference>
<evidence type="ECO:0000256" key="3">
    <source>
        <dbReference type="ARBA" id="ARBA00022771"/>
    </source>
</evidence>
<dbReference type="Gene3D" id="2.60.120.650">
    <property type="entry name" value="Cupin"/>
    <property type="match status" value="2"/>
</dbReference>
<keyword evidence="3 7" id="KW-0863">Zinc-finger</keyword>